<proteinExistence type="evidence at transcript level"/>
<accession>Q6ZP10</accession>
<reference evidence="1" key="1">
    <citation type="submission" date="2003-07" db="EMBL/GenBank/DDBJ databases">
        <title>NEDO human cDNA sequencing project.</title>
        <authorList>
            <person name="Tashiro H."/>
            <person name="Yamazaki M."/>
            <person name="Watanabe K."/>
            <person name="Kumagai A."/>
            <person name="Itakura S."/>
            <person name="Fukuzumi Y."/>
            <person name="Fujimori Y."/>
            <person name="Komiyama M."/>
            <person name="Suzuki Y."/>
            <person name="Hata H."/>
            <person name="Nakagawa K."/>
            <person name="Mizuno S."/>
            <person name="Morinaga M."/>
            <person name="Kawamura M."/>
            <person name="Sugiyama T."/>
            <person name="Irie R."/>
            <person name="Otsuki T."/>
            <person name="Sato H."/>
            <person name="Nishikawa T."/>
            <person name="Sugiyama A."/>
            <person name="Kawakami B."/>
            <person name="Nagai K."/>
            <person name="Isogai T."/>
            <person name="Sugano S."/>
        </authorList>
    </citation>
    <scope>NUCLEOTIDE SEQUENCE</scope>
    <source>
        <tissue evidence="1">Prostate</tissue>
    </source>
</reference>
<protein>
    <submittedName>
        <fullName evidence="1">cDNA FLJ26757 fis, clone PRS02255</fullName>
    </submittedName>
</protein>
<dbReference type="AlphaFoldDB" id="Q6ZP10"/>
<name>Q6ZP10_HUMAN</name>
<sequence>MISCWKPLGHWGVFTTRGCQEGFEVSRESNDLIGSVFSEGGSASRLGGWVVRGKLLQSSRREMTRAWIRQPWEGQRGQPCSREVSEEASVSLRHEVARAETEGQGKRGRLGGILAWRGQGLDDQDVRWGSDESPSLEFLLTQSLQQPGPGFFLWKPGLIQVTHAHMPLPHVCQEGRLLGFGAVSPGPQCQALAPRAIPASISTLSKAPWVLSFPRVLWPSLPHPGSSGSCPSLCVAPGAPLSSCFPRPIWRRPPALACWHLAGVPSVGTSGYALCPLVPQCRRLVVGQWPGQSATLLGTWPASQPEHSQTRRCCLHLALPPSFSAFTSPTSNHQKMFLRDVNWKTR</sequence>
<evidence type="ECO:0000313" key="1">
    <source>
        <dbReference type="EMBL" id="BAC85315.1"/>
    </source>
</evidence>
<organism evidence="1">
    <name type="scientific">Homo sapiens</name>
    <name type="common">Human</name>
    <dbReference type="NCBI Taxonomy" id="9606"/>
    <lineage>
        <taxon>Eukaryota</taxon>
        <taxon>Metazoa</taxon>
        <taxon>Chordata</taxon>
        <taxon>Craniata</taxon>
        <taxon>Vertebrata</taxon>
        <taxon>Euteleostomi</taxon>
        <taxon>Mammalia</taxon>
        <taxon>Eutheria</taxon>
        <taxon>Euarchontoglires</taxon>
        <taxon>Primates</taxon>
        <taxon>Haplorrhini</taxon>
        <taxon>Catarrhini</taxon>
        <taxon>Hominidae</taxon>
        <taxon>Homo</taxon>
    </lineage>
</organism>
<dbReference type="GO" id="GO:0005737">
    <property type="term" value="C:cytoplasm"/>
    <property type="evidence" value="ECO:0000250"/>
    <property type="project" value="UniProtKB"/>
</dbReference>
<dbReference type="EMBL" id="AK130267">
    <property type="protein sequence ID" value="BAC85315.1"/>
    <property type="molecule type" value="mRNA"/>
</dbReference>
<dbReference type="GO" id="GO:0005634">
    <property type="term" value="C:nucleus"/>
    <property type="evidence" value="ECO:0000250"/>
    <property type="project" value="UniProtKB"/>
</dbReference>